<sequence>MSVGELIQVHEQLHQFYPQATDIATQGCYNVGSLGFWFNIGSISHHRTNCCHGVLGKQVETANETKRTETIVF</sequence>
<reference evidence="2" key="1">
    <citation type="submission" date="2016-10" db="EMBL/GenBank/DDBJ databases">
        <title>Comparative genomics uncovers the prolific and rare metabolic potential of the cyanobacterial genus Moorea.</title>
        <authorList>
            <person name="Leao T."/>
            <person name="Castelao G."/>
            <person name="Korobeynikov A."/>
            <person name="Monroe E.A."/>
            <person name="Podell S."/>
            <person name="Glukhov E."/>
            <person name="Allen E."/>
            <person name="Gerwick W.H."/>
            <person name="Gerwick L."/>
        </authorList>
    </citation>
    <scope>NUCLEOTIDE SEQUENCE [LARGE SCALE GENOMIC DNA]</scope>
    <source>
        <strain evidence="2">PAL-8-15-08-1</strain>
    </source>
</reference>
<protein>
    <submittedName>
        <fullName evidence="1">Uncharacterized protein</fullName>
    </submittedName>
</protein>
<proteinExistence type="predicted"/>
<name>A0A1D8TKR3_9CYAN</name>
<dbReference type="Proteomes" id="UP000177870">
    <property type="component" value="Chromosome"/>
</dbReference>
<dbReference type="AlphaFoldDB" id="A0A1D8TKR3"/>
<evidence type="ECO:0000313" key="2">
    <source>
        <dbReference type="Proteomes" id="UP000177870"/>
    </source>
</evidence>
<dbReference type="KEGG" id="mpro:BJP34_01010"/>
<evidence type="ECO:0000313" key="1">
    <source>
        <dbReference type="EMBL" id="AOW98209.1"/>
    </source>
</evidence>
<organism evidence="1 2">
    <name type="scientific">Moorena producens PAL-8-15-08-1</name>
    <dbReference type="NCBI Taxonomy" id="1458985"/>
    <lineage>
        <taxon>Bacteria</taxon>
        <taxon>Bacillati</taxon>
        <taxon>Cyanobacteriota</taxon>
        <taxon>Cyanophyceae</taxon>
        <taxon>Coleofasciculales</taxon>
        <taxon>Coleofasciculaceae</taxon>
        <taxon>Moorena</taxon>
    </lineage>
</organism>
<accession>A0A1D8TKR3</accession>
<dbReference type="OrthoDB" id="9931648at2"/>
<dbReference type="EMBL" id="CP017599">
    <property type="protein sequence ID" value="AOW98209.1"/>
    <property type="molecule type" value="Genomic_DNA"/>
</dbReference>
<dbReference type="STRING" id="1458985.BJP34_01010"/>
<dbReference type="RefSeq" id="WP_070390720.1">
    <property type="nucleotide sequence ID" value="NZ_CP017599.1"/>
</dbReference>
<gene>
    <name evidence="1" type="ORF">BJP34_01010</name>
</gene>